<dbReference type="EMBL" id="MCGO01000060">
    <property type="protein sequence ID" value="ORY35160.1"/>
    <property type="molecule type" value="Genomic_DNA"/>
</dbReference>
<reference evidence="1 2" key="1">
    <citation type="submission" date="2016-07" db="EMBL/GenBank/DDBJ databases">
        <title>Pervasive Adenine N6-methylation of Active Genes in Fungi.</title>
        <authorList>
            <consortium name="DOE Joint Genome Institute"/>
            <person name="Mondo S.J."/>
            <person name="Dannebaum R.O."/>
            <person name="Kuo R.C."/>
            <person name="Labutti K."/>
            <person name="Haridas S."/>
            <person name="Kuo A."/>
            <person name="Salamov A."/>
            <person name="Ahrendt S.R."/>
            <person name="Lipzen A."/>
            <person name="Sullivan W."/>
            <person name="Andreopoulos W.B."/>
            <person name="Clum A."/>
            <person name="Lindquist E."/>
            <person name="Daum C."/>
            <person name="Ramamoorthy G.K."/>
            <person name="Gryganskyi A."/>
            <person name="Culley D."/>
            <person name="Magnuson J.K."/>
            <person name="James T.Y."/>
            <person name="O'Malley M.A."/>
            <person name="Stajich J.E."/>
            <person name="Spatafora J.W."/>
            <person name="Visel A."/>
            <person name="Grigoriev I.V."/>
        </authorList>
    </citation>
    <scope>NUCLEOTIDE SEQUENCE [LARGE SCALE GENOMIC DNA]</scope>
    <source>
        <strain evidence="1 2">JEL800</strain>
    </source>
</reference>
<dbReference type="AlphaFoldDB" id="A0A1Y2BKL7"/>
<accession>A0A1Y2BKL7</accession>
<dbReference type="Proteomes" id="UP000193642">
    <property type="component" value="Unassembled WGS sequence"/>
</dbReference>
<gene>
    <name evidence="1" type="ORF">BCR33DRAFT_790720</name>
</gene>
<organism evidence="1 2">
    <name type="scientific">Rhizoclosmatium globosum</name>
    <dbReference type="NCBI Taxonomy" id="329046"/>
    <lineage>
        <taxon>Eukaryota</taxon>
        <taxon>Fungi</taxon>
        <taxon>Fungi incertae sedis</taxon>
        <taxon>Chytridiomycota</taxon>
        <taxon>Chytridiomycota incertae sedis</taxon>
        <taxon>Chytridiomycetes</taxon>
        <taxon>Chytridiales</taxon>
        <taxon>Chytriomycetaceae</taxon>
        <taxon>Rhizoclosmatium</taxon>
    </lineage>
</organism>
<name>A0A1Y2BKL7_9FUNG</name>
<evidence type="ECO:0000313" key="1">
    <source>
        <dbReference type="EMBL" id="ORY35160.1"/>
    </source>
</evidence>
<keyword evidence="2" id="KW-1185">Reference proteome</keyword>
<proteinExistence type="predicted"/>
<protein>
    <submittedName>
        <fullName evidence="1">Uncharacterized protein</fullName>
    </submittedName>
</protein>
<comment type="caution">
    <text evidence="1">The sequence shown here is derived from an EMBL/GenBank/DDBJ whole genome shotgun (WGS) entry which is preliminary data.</text>
</comment>
<evidence type="ECO:0000313" key="2">
    <source>
        <dbReference type="Proteomes" id="UP000193642"/>
    </source>
</evidence>
<dbReference type="OrthoDB" id="2142311at2759"/>
<sequence length="535" mass="61478">MPKTSIPYHLSYRKAFIAISLCIVISFSILQPEVDSKWFPNGSPKIILTNADTTQEFIYGNKSDLNELIRTLPSNGLECGGLSTATLFQSRNQPTFWTLASLGSSTFFILPLNRSILPCAHLKHAKFSVSLLNEPSEPKFNFPLGYATPNDTIPGIYNIHTNLSPNTCLPQRRYVVSVKMEFGFLFDTPTGAHEFGTAEIRKLEGNEQYVTFNNDTTPIQTDGDGIVDFTNTGCVQAIDSQPLCTFHQFETLRVYRDFKSLISLGCTIPEYTPQTMFPLRTNQNVTQKWLHFVGDSNTHRLFKHLTEYKLELTHCFFGKYPSPIICTYPPTLPSPPNHGITFAVYTNWWLTPLTHPRNAFQGWTLTHLLEKDPYRTFISKKEHKLIWKRVKSTQNLPIRTLVSFGSHYEHQTPFGMNVTMSTIIRQMEKRKEKDWYKKTARFLAEFPVLTYQLPPKHAKSTAHQNNIRIKERNQVVLNACRESGMQYMDVFGWGEAWGEYKQIGDARHFKEGKWKGMVYNRIADSILLDLGYRVQ</sequence>